<sequence length="261" mass="30186">MAERRMFTKKITESDAFLDMPKSTQCLYFHLNMNADDDGFINNPKKIQRMIGCGDDDMRLLITKSFIIPFESGVVVIKHWLMHNLIRKDRYTETDYVEEKNMLKVKKSSAYTLKELSEEKPLELGFEEHDNQMATICQPNDNQMATVGIPRIGKDRIGKVSIVKEKDKKEKTFASLIACYSDNPELTEALTNFVEMRKKMKGYTVHALELGLKQLDNLALDDKTKTDIVNQSVERGWRGLFPLKNKNSSKDDFLTREDEPF</sequence>
<proteinExistence type="predicted"/>
<organism evidence="1 2">
    <name type="scientific">[Eubacterium] hominis</name>
    <dbReference type="NCBI Taxonomy" id="2764325"/>
    <lineage>
        <taxon>Bacteria</taxon>
        <taxon>Bacillati</taxon>
        <taxon>Bacillota</taxon>
        <taxon>Erysipelotrichia</taxon>
        <taxon>Erysipelotrichales</taxon>
        <taxon>Erysipelotrichaceae</taxon>
        <taxon>Amedibacillus</taxon>
    </lineage>
</organism>
<dbReference type="RefSeq" id="WP_117452102.1">
    <property type="nucleotide sequence ID" value="NZ_CP060636.1"/>
</dbReference>
<reference evidence="1 2" key="1">
    <citation type="submission" date="2020-08" db="EMBL/GenBank/DDBJ databases">
        <authorList>
            <person name="Liu C."/>
            <person name="Sun Q."/>
        </authorList>
    </citation>
    <scope>NUCLEOTIDE SEQUENCE [LARGE SCALE GENOMIC DNA]</scope>
    <source>
        <strain evidence="1 2">NSJ-61</strain>
    </source>
</reference>
<evidence type="ECO:0000313" key="2">
    <source>
        <dbReference type="Proteomes" id="UP000515856"/>
    </source>
</evidence>
<dbReference type="Proteomes" id="UP000515856">
    <property type="component" value="Chromosome"/>
</dbReference>
<accession>A0A7G9GLS7</accession>
<dbReference type="KEGG" id="ehn:H9Q80_16150"/>
<dbReference type="AlphaFoldDB" id="A0A7G9GLS7"/>
<keyword evidence="2" id="KW-1185">Reference proteome</keyword>
<evidence type="ECO:0000313" key="1">
    <source>
        <dbReference type="EMBL" id="QNM11759.1"/>
    </source>
</evidence>
<gene>
    <name evidence="1" type="ORF">H9Q80_16150</name>
</gene>
<protein>
    <submittedName>
        <fullName evidence="1">Phage replication initiation protein</fullName>
    </submittedName>
</protein>
<name>A0A7G9GLS7_9FIRM</name>
<dbReference type="EMBL" id="CP060636">
    <property type="protein sequence ID" value="QNM11759.1"/>
    <property type="molecule type" value="Genomic_DNA"/>
</dbReference>